<accession>A0A8H5G2B6</accession>
<reference evidence="1 2" key="1">
    <citation type="journal article" date="2020" name="ISME J.">
        <title>Uncovering the hidden diversity of litter-decomposition mechanisms in mushroom-forming fungi.</title>
        <authorList>
            <person name="Floudas D."/>
            <person name="Bentzer J."/>
            <person name="Ahren D."/>
            <person name="Johansson T."/>
            <person name="Persson P."/>
            <person name="Tunlid A."/>
        </authorList>
    </citation>
    <scope>NUCLEOTIDE SEQUENCE [LARGE SCALE GENOMIC DNA]</scope>
    <source>
        <strain evidence="1 2">CBS 146.42</strain>
    </source>
</reference>
<dbReference type="Proteomes" id="UP000559027">
    <property type="component" value="Unassembled WGS sequence"/>
</dbReference>
<evidence type="ECO:0000313" key="2">
    <source>
        <dbReference type="Proteomes" id="UP000559027"/>
    </source>
</evidence>
<dbReference type="EMBL" id="JAACJO010000006">
    <property type="protein sequence ID" value="KAF5357060.1"/>
    <property type="molecule type" value="Genomic_DNA"/>
</dbReference>
<dbReference type="AlphaFoldDB" id="A0A8H5G2B6"/>
<proteinExistence type="predicted"/>
<keyword evidence="2" id="KW-1185">Reference proteome</keyword>
<name>A0A8H5G2B6_9AGAR</name>
<evidence type="ECO:0000313" key="1">
    <source>
        <dbReference type="EMBL" id="KAF5357060.1"/>
    </source>
</evidence>
<gene>
    <name evidence="1" type="ORF">D9756_006524</name>
</gene>
<protein>
    <submittedName>
        <fullName evidence="1">Uncharacterized protein</fullName>
    </submittedName>
</protein>
<sequence length="84" mass="9150">MFLHDYEELTPSEVDASIDLELSEDSELEEMVAVAVDGLFKVKSLVGEGGALEGVEKPDVARIREVVSDVVGGYQVRKGIVKEK</sequence>
<organism evidence="1 2">
    <name type="scientific">Leucocoprinus leucothites</name>
    <dbReference type="NCBI Taxonomy" id="201217"/>
    <lineage>
        <taxon>Eukaryota</taxon>
        <taxon>Fungi</taxon>
        <taxon>Dikarya</taxon>
        <taxon>Basidiomycota</taxon>
        <taxon>Agaricomycotina</taxon>
        <taxon>Agaricomycetes</taxon>
        <taxon>Agaricomycetidae</taxon>
        <taxon>Agaricales</taxon>
        <taxon>Agaricineae</taxon>
        <taxon>Agaricaceae</taxon>
        <taxon>Leucocoprinus</taxon>
    </lineage>
</organism>
<comment type="caution">
    <text evidence="1">The sequence shown here is derived from an EMBL/GenBank/DDBJ whole genome shotgun (WGS) entry which is preliminary data.</text>
</comment>